<evidence type="ECO:0000313" key="2">
    <source>
        <dbReference type="EMBL" id="KAL0955483.1"/>
    </source>
</evidence>
<keyword evidence="1" id="KW-1133">Transmembrane helix</keyword>
<keyword evidence="1" id="KW-0472">Membrane</keyword>
<keyword evidence="3" id="KW-1185">Reference proteome</keyword>
<accession>A0ABR3JJ98</accession>
<sequence>MIPLFAVFSFLIRLPFFIITVILIIIEEQLASISKSLTQLTIFVYDYLLATYDQTSEEGRADGVRIALLRTQGELEITKADILQLKREVRLRLAWYKLWLGPVRVNEAVRTAMHNMHMRNAAIARAAQGPSVSATLTVTAVYR</sequence>
<proteinExistence type="predicted"/>
<organism evidence="2 3">
    <name type="scientific">Hohenbuehelia grisea</name>
    <dbReference type="NCBI Taxonomy" id="104357"/>
    <lineage>
        <taxon>Eukaryota</taxon>
        <taxon>Fungi</taxon>
        <taxon>Dikarya</taxon>
        <taxon>Basidiomycota</taxon>
        <taxon>Agaricomycotina</taxon>
        <taxon>Agaricomycetes</taxon>
        <taxon>Agaricomycetidae</taxon>
        <taxon>Agaricales</taxon>
        <taxon>Pleurotineae</taxon>
        <taxon>Pleurotaceae</taxon>
        <taxon>Hohenbuehelia</taxon>
    </lineage>
</organism>
<gene>
    <name evidence="2" type="ORF">HGRIS_001723</name>
</gene>
<evidence type="ECO:0000256" key="1">
    <source>
        <dbReference type="SAM" id="Phobius"/>
    </source>
</evidence>
<reference evidence="3" key="1">
    <citation type="submission" date="2024-06" db="EMBL/GenBank/DDBJ databases">
        <title>Multi-omics analyses provide insights into the biosynthesis of the anticancer antibiotic pleurotin in Hohenbuehelia grisea.</title>
        <authorList>
            <person name="Weaver J.A."/>
            <person name="Alberti F."/>
        </authorList>
    </citation>
    <scope>NUCLEOTIDE SEQUENCE [LARGE SCALE GENOMIC DNA]</scope>
    <source>
        <strain evidence="3">T-177</strain>
    </source>
</reference>
<protein>
    <submittedName>
        <fullName evidence="2">Uncharacterized protein</fullName>
    </submittedName>
</protein>
<feature type="transmembrane region" description="Helical" evidence="1">
    <location>
        <begin position="6"/>
        <end position="26"/>
    </location>
</feature>
<dbReference type="Proteomes" id="UP001556367">
    <property type="component" value="Unassembled WGS sequence"/>
</dbReference>
<keyword evidence="1" id="KW-0812">Transmembrane</keyword>
<name>A0ABR3JJ98_9AGAR</name>
<evidence type="ECO:0000313" key="3">
    <source>
        <dbReference type="Proteomes" id="UP001556367"/>
    </source>
</evidence>
<dbReference type="EMBL" id="JASNQZ010000006">
    <property type="protein sequence ID" value="KAL0955483.1"/>
    <property type="molecule type" value="Genomic_DNA"/>
</dbReference>
<comment type="caution">
    <text evidence="2">The sequence shown here is derived from an EMBL/GenBank/DDBJ whole genome shotgun (WGS) entry which is preliminary data.</text>
</comment>